<feature type="transmembrane region" description="Helical" evidence="1">
    <location>
        <begin position="159"/>
        <end position="178"/>
    </location>
</feature>
<dbReference type="OrthoDB" id="598862at2759"/>
<evidence type="ECO:0000256" key="1">
    <source>
        <dbReference type="SAM" id="Phobius"/>
    </source>
</evidence>
<dbReference type="Pfam" id="PF13968">
    <property type="entry name" value="DUF4220"/>
    <property type="match status" value="1"/>
</dbReference>
<keyword evidence="1" id="KW-0472">Membrane</keyword>
<proteinExistence type="predicted"/>
<gene>
    <name evidence="3" type="ORF">HU200_009660</name>
</gene>
<feature type="domain" description="DUF4220" evidence="2">
    <location>
        <begin position="140"/>
        <end position="462"/>
    </location>
</feature>
<evidence type="ECO:0000259" key="2">
    <source>
        <dbReference type="Pfam" id="PF13968"/>
    </source>
</evidence>
<keyword evidence="4" id="KW-1185">Reference proteome</keyword>
<dbReference type="PANTHER" id="PTHR31325">
    <property type="entry name" value="OS01G0798800 PROTEIN-RELATED"/>
    <property type="match status" value="1"/>
</dbReference>
<feature type="transmembrane region" description="Helical" evidence="1">
    <location>
        <begin position="345"/>
        <end position="364"/>
    </location>
</feature>
<dbReference type="InterPro" id="IPR025315">
    <property type="entry name" value="DUF4220"/>
</dbReference>
<reference evidence="3" key="1">
    <citation type="submission" date="2020-07" db="EMBL/GenBank/DDBJ databases">
        <title>Genome sequence and genetic diversity analysis of an under-domesticated orphan crop, white fonio (Digitaria exilis).</title>
        <authorList>
            <person name="Bennetzen J.L."/>
            <person name="Chen S."/>
            <person name="Ma X."/>
            <person name="Wang X."/>
            <person name="Yssel A.E.J."/>
            <person name="Chaluvadi S.R."/>
            <person name="Johnson M."/>
            <person name="Gangashetty P."/>
            <person name="Hamidou F."/>
            <person name="Sanogo M.D."/>
            <person name="Zwaenepoel A."/>
            <person name="Wallace J."/>
            <person name="Van De Peer Y."/>
            <person name="Van Deynze A."/>
        </authorList>
    </citation>
    <scope>NUCLEOTIDE SEQUENCE</scope>
    <source>
        <tissue evidence="3">Leaves</tissue>
    </source>
</reference>
<protein>
    <recommendedName>
        <fullName evidence="2">DUF4220 domain-containing protein</fullName>
    </recommendedName>
</protein>
<feature type="transmembrane region" description="Helical" evidence="1">
    <location>
        <begin position="135"/>
        <end position="153"/>
    </location>
</feature>
<sequence>MPRALREASAMAPTTASVATFSAEPLLLFVKKHDLEIKVITAWLVWFILRHLQSFLGPMRRRSGHWFVQYGAMAAYYLPNLVVLYTANAVHSSDSDIKVILGMGCILLLVAASARGTASMTTFTLGNGPLKLESWRVLPWLLYFGWLLWGISWDHTLTISDLISFIMVLVVPFLYVVLAKGASTLDCETKELADQMMIESRSSPSAFFHDDAGHLYDRCRYPFNLKLKVKSDDRWINFSDVLKWRGRLTEDSAAAVDPDICLAYSFCRLLARRYFGFPCPEDGNAQVRDFVLRELLAGSTNKAFTIVEVQLALLHDYFFTNYHSNITSGVLTVTQGVVEVMLHPLLLRFLGSFVAALAGLYGTKSLSKHSDLVHDILPSIYVSAVLVVLLWTVIVQPRHPVLPSYWHPIRNLFLDYYPTDDAGSPSSPAVVNGSSASTASNQSSGTKSYYWRNKMGQYSVMDDYCRRSPKKAIIAWFKVHVLSQVSYSFIKHHPIGEEDVSVPDEVRKSVARTIQDMNGSPTMG</sequence>
<keyword evidence="1" id="KW-0812">Transmembrane</keyword>
<comment type="caution">
    <text evidence="3">The sequence shown here is derived from an EMBL/GenBank/DDBJ whole genome shotgun (WGS) entry which is preliminary data.</text>
</comment>
<dbReference type="EMBL" id="JACEFO010000661">
    <property type="protein sequence ID" value="KAF8762273.1"/>
    <property type="molecule type" value="Genomic_DNA"/>
</dbReference>
<feature type="transmembrane region" description="Helical" evidence="1">
    <location>
        <begin position="64"/>
        <end position="85"/>
    </location>
</feature>
<name>A0A835FKE7_9POAL</name>
<dbReference type="Proteomes" id="UP000636709">
    <property type="component" value="Unassembled WGS sequence"/>
</dbReference>
<dbReference type="AlphaFoldDB" id="A0A835FKE7"/>
<feature type="transmembrane region" description="Helical" evidence="1">
    <location>
        <begin position="376"/>
        <end position="395"/>
    </location>
</feature>
<evidence type="ECO:0000313" key="3">
    <source>
        <dbReference type="EMBL" id="KAF8762273.1"/>
    </source>
</evidence>
<keyword evidence="1" id="KW-1133">Transmembrane helix</keyword>
<accession>A0A835FKE7</accession>
<feature type="transmembrane region" description="Helical" evidence="1">
    <location>
        <begin position="97"/>
        <end position="114"/>
    </location>
</feature>
<organism evidence="3 4">
    <name type="scientific">Digitaria exilis</name>
    <dbReference type="NCBI Taxonomy" id="1010633"/>
    <lineage>
        <taxon>Eukaryota</taxon>
        <taxon>Viridiplantae</taxon>
        <taxon>Streptophyta</taxon>
        <taxon>Embryophyta</taxon>
        <taxon>Tracheophyta</taxon>
        <taxon>Spermatophyta</taxon>
        <taxon>Magnoliopsida</taxon>
        <taxon>Liliopsida</taxon>
        <taxon>Poales</taxon>
        <taxon>Poaceae</taxon>
        <taxon>PACMAD clade</taxon>
        <taxon>Panicoideae</taxon>
        <taxon>Panicodae</taxon>
        <taxon>Paniceae</taxon>
        <taxon>Anthephorinae</taxon>
        <taxon>Digitaria</taxon>
    </lineage>
</organism>
<evidence type="ECO:0000313" key="4">
    <source>
        <dbReference type="Proteomes" id="UP000636709"/>
    </source>
</evidence>